<feature type="transmembrane region" description="Helical" evidence="1">
    <location>
        <begin position="202"/>
        <end position="225"/>
    </location>
</feature>
<dbReference type="AlphaFoldDB" id="A0A923NL24"/>
<sequence>MVNKVCSCIVQGVIVCGVYLKIFVYDFIPQAYVLLKVNENVLFWIDTGHIHAIRLLIAYPSYLMSQFFDIELNLAFSYYCTIVFALLYYFLTLILKIYKVRSGVSNCIVFIFIVILCTVMNGRVSFAFLGFAVLTYEMTVFYLIDKPGRWFERYAKLLGGVLLCTVSSGIMVESIGFIVTIYVMRTMKYRSWGKVRWGIIRLLIICIIFSRFIYNGIAYVIFMINKNITYFDGKLLNLLQHGLGKIFGVMSGPFALLMCMIGIIVLSINIMMIIKIYRTQCSTLTLILGSNLSFYGLFVGISTGSIILIPLLLLLLIRINKILTVRRNNNLRRSINV</sequence>
<feature type="transmembrane region" description="Helical" evidence="1">
    <location>
        <begin position="103"/>
        <end position="121"/>
    </location>
</feature>
<name>A0A923NL24_9FIRM</name>
<keyword evidence="3" id="KW-1185">Reference proteome</keyword>
<gene>
    <name evidence="2" type="ORF">H9L42_14820</name>
</gene>
<feature type="transmembrane region" description="Helical" evidence="1">
    <location>
        <begin position="72"/>
        <end position="91"/>
    </location>
</feature>
<organism evidence="2 3">
    <name type="scientific">Zhenpiania hominis</name>
    <dbReference type="NCBI Taxonomy" id="2763644"/>
    <lineage>
        <taxon>Bacteria</taxon>
        <taxon>Bacillati</taxon>
        <taxon>Bacillota</taxon>
        <taxon>Clostridia</taxon>
        <taxon>Peptostreptococcales</taxon>
        <taxon>Anaerovoracaceae</taxon>
        <taxon>Zhenpiania</taxon>
    </lineage>
</organism>
<evidence type="ECO:0000313" key="3">
    <source>
        <dbReference type="Proteomes" id="UP000602647"/>
    </source>
</evidence>
<feature type="transmembrane region" description="Helical" evidence="1">
    <location>
        <begin position="157"/>
        <end position="182"/>
    </location>
</feature>
<keyword evidence="1" id="KW-0472">Membrane</keyword>
<feature type="transmembrane region" description="Helical" evidence="1">
    <location>
        <begin position="294"/>
        <end position="317"/>
    </location>
</feature>
<dbReference type="RefSeq" id="WP_187304190.1">
    <property type="nucleotide sequence ID" value="NZ_JACRYT010000025.1"/>
</dbReference>
<protein>
    <submittedName>
        <fullName evidence="2">Uncharacterized protein</fullName>
    </submittedName>
</protein>
<accession>A0A923NL24</accession>
<comment type="caution">
    <text evidence="2">The sequence shown here is derived from an EMBL/GenBank/DDBJ whole genome shotgun (WGS) entry which is preliminary data.</text>
</comment>
<feature type="transmembrane region" description="Helical" evidence="1">
    <location>
        <begin position="127"/>
        <end position="145"/>
    </location>
</feature>
<keyword evidence="1" id="KW-1133">Transmembrane helix</keyword>
<dbReference type="Proteomes" id="UP000602647">
    <property type="component" value="Unassembled WGS sequence"/>
</dbReference>
<evidence type="ECO:0000256" key="1">
    <source>
        <dbReference type="SAM" id="Phobius"/>
    </source>
</evidence>
<reference evidence="2" key="1">
    <citation type="submission" date="2020-08" db="EMBL/GenBank/DDBJ databases">
        <title>Genome public.</title>
        <authorList>
            <person name="Liu C."/>
            <person name="Sun Q."/>
        </authorList>
    </citation>
    <scope>NUCLEOTIDE SEQUENCE</scope>
    <source>
        <strain evidence="2">BX12</strain>
    </source>
</reference>
<dbReference type="EMBL" id="JACRYT010000025">
    <property type="protein sequence ID" value="MBC6681093.1"/>
    <property type="molecule type" value="Genomic_DNA"/>
</dbReference>
<proteinExistence type="predicted"/>
<feature type="transmembrane region" description="Helical" evidence="1">
    <location>
        <begin position="246"/>
        <end position="274"/>
    </location>
</feature>
<evidence type="ECO:0000313" key="2">
    <source>
        <dbReference type="EMBL" id="MBC6681093.1"/>
    </source>
</evidence>
<keyword evidence="1" id="KW-0812">Transmembrane</keyword>